<reference evidence="1 2" key="1">
    <citation type="submission" date="2014-12" db="EMBL/GenBank/DDBJ databases">
        <title>Draft genome sequences of 29 type strains of Enterococci.</title>
        <authorList>
            <person name="Zhong Z."/>
            <person name="Sun Z."/>
            <person name="Liu W."/>
            <person name="Zhang W."/>
            <person name="Zhang H."/>
        </authorList>
    </citation>
    <scope>NUCLEOTIDE SEQUENCE [LARGE SCALE GENOMIC DNA]</scope>
    <source>
        <strain evidence="1 2">DSM 17029</strain>
    </source>
</reference>
<name>A0A1L8RDL6_9ENTE</name>
<proteinExistence type="predicted"/>
<evidence type="ECO:0000313" key="1">
    <source>
        <dbReference type="EMBL" id="OJG17869.1"/>
    </source>
</evidence>
<dbReference type="InterPro" id="IPR015867">
    <property type="entry name" value="N-reg_PII/ATP_PRibTrfase_C"/>
</dbReference>
<accession>A0A1L8RDL6</accession>
<dbReference type="GO" id="GO:0030234">
    <property type="term" value="F:enzyme regulator activity"/>
    <property type="evidence" value="ECO:0007669"/>
    <property type="project" value="InterPro"/>
</dbReference>
<dbReference type="Gene3D" id="3.30.70.120">
    <property type="match status" value="1"/>
</dbReference>
<evidence type="ECO:0000313" key="2">
    <source>
        <dbReference type="Proteomes" id="UP000181884"/>
    </source>
</evidence>
<sequence>MNLELIVTIVDGGNGGDVVDLTKEAGASGGTILHGRGSGVHDVGRFLGLEIEPEKDIVLTLVPESLTNTMLKVIGDGLKIGQAGNGIAFVIDLAKVIGITKIDQYSQVVELDDLLDENKA</sequence>
<dbReference type="PROSITE" id="PS51343">
    <property type="entry name" value="PII_GLNB_DOM"/>
    <property type="match status" value="1"/>
</dbReference>
<dbReference type="InterPro" id="IPR011322">
    <property type="entry name" value="N-reg_PII-like_a/b"/>
</dbReference>
<dbReference type="SUPFAM" id="SSF54913">
    <property type="entry name" value="GlnB-like"/>
    <property type="match status" value="1"/>
</dbReference>
<dbReference type="Pfam" id="PF00543">
    <property type="entry name" value="P-II"/>
    <property type="match status" value="1"/>
</dbReference>
<dbReference type="STRING" id="214095.RU97_GL002415"/>
<dbReference type="GO" id="GO:0006808">
    <property type="term" value="P:regulation of nitrogen utilization"/>
    <property type="evidence" value="ECO:0007669"/>
    <property type="project" value="InterPro"/>
</dbReference>
<dbReference type="SMART" id="SM00938">
    <property type="entry name" value="P-II"/>
    <property type="match status" value="1"/>
</dbReference>
<dbReference type="Proteomes" id="UP000181884">
    <property type="component" value="Unassembled WGS sequence"/>
</dbReference>
<dbReference type="EMBL" id="JXKH01000006">
    <property type="protein sequence ID" value="OJG17869.1"/>
    <property type="molecule type" value="Genomic_DNA"/>
</dbReference>
<protein>
    <submittedName>
        <fullName evidence="1">Nitrogen regulatory protein P-II</fullName>
    </submittedName>
</protein>
<dbReference type="InterPro" id="IPR002187">
    <property type="entry name" value="N-reg_PII"/>
</dbReference>
<gene>
    <name evidence="1" type="ORF">RU97_GL002415</name>
</gene>
<comment type="caution">
    <text evidence="1">The sequence shown here is derived from an EMBL/GenBank/DDBJ whole genome shotgun (WGS) entry which is preliminary data.</text>
</comment>
<keyword evidence="2" id="KW-1185">Reference proteome</keyword>
<organism evidence="1 2">
    <name type="scientific">Enterococcus canis</name>
    <dbReference type="NCBI Taxonomy" id="214095"/>
    <lineage>
        <taxon>Bacteria</taxon>
        <taxon>Bacillati</taxon>
        <taxon>Bacillota</taxon>
        <taxon>Bacilli</taxon>
        <taxon>Lactobacillales</taxon>
        <taxon>Enterococcaceae</taxon>
        <taxon>Enterococcus</taxon>
    </lineage>
</organism>
<dbReference type="AlphaFoldDB" id="A0A1L8RDL6"/>